<dbReference type="Pfam" id="PF00615">
    <property type="entry name" value="RGS"/>
    <property type="match status" value="1"/>
</dbReference>
<feature type="region of interest" description="Disordered" evidence="1">
    <location>
        <begin position="282"/>
        <end position="319"/>
    </location>
</feature>
<dbReference type="PROSITE" id="PS50132">
    <property type="entry name" value="RGS"/>
    <property type="match status" value="1"/>
</dbReference>
<evidence type="ECO:0000259" key="2">
    <source>
        <dbReference type="PROSITE" id="PS50132"/>
    </source>
</evidence>
<dbReference type="FunFam" id="1.10.167.10:FF:000001">
    <property type="entry name" value="Putative regulator of g-protein signaling 12"/>
    <property type="match status" value="1"/>
</dbReference>
<protein>
    <recommendedName>
        <fullName evidence="2">RGS domain-containing protein</fullName>
    </recommendedName>
</protein>
<feature type="compositionally biased region" description="Low complexity" evidence="1">
    <location>
        <begin position="50"/>
        <end position="66"/>
    </location>
</feature>
<feature type="compositionally biased region" description="Polar residues" evidence="1">
    <location>
        <begin position="13"/>
        <end position="33"/>
    </location>
</feature>
<dbReference type="Gene3D" id="1.10.167.10">
    <property type="entry name" value="Regulator of G-protein Signalling 4, domain 2"/>
    <property type="match status" value="1"/>
</dbReference>
<dbReference type="PANTHER" id="PTHR10845:SF192">
    <property type="entry name" value="DOUBLE HIT, ISOFORM B"/>
    <property type="match status" value="1"/>
</dbReference>
<gene>
    <name evidence="3" type="ORF">GWI33_019602</name>
</gene>
<feature type="domain" description="RGS" evidence="2">
    <location>
        <begin position="134"/>
        <end position="250"/>
    </location>
</feature>
<feature type="region of interest" description="Disordered" evidence="1">
    <location>
        <begin position="1"/>
        <end position="79"/>
    </location>
</feature>
<accession>A0A834M544</accession>
<evidence type="ECO:0000313" key="3">
    <source>
        <dbReference type="EMBL" id="KAF7267105.1"/>
    </source>
</evidence>
<feature type="compositionally biased region" description="Low complexity" evidence="1">
    <location>
        <begin position="1"/>
        <end position="12"/>
    </location>
</feature>
<dbReference type="InterPro" id="IPR016137">
    <property type="entry name" value="RGS"/>
</dbReference>
<organism evidence="3 4">
    <name type="scientific">Rhynchophorus ferrugineus</name>
    <name type="common">Red palm weevil</name>
    <name type="synonym">Curculio ferrugineus</name>
    <dbReference type="NCBI Taxonomy" id="354439"/>
    <lineage>
        <taxon>Eukaryota</taxon>
        <taxon>Metazoa</taxon>
        <taxon>Ecdysozoa</taxon>
        <taxon>Arthropoda</taxon>
        <taxon>Hexapoda</taxon>
        <taxon>Insecta</taxon>
        <taxon>Pterygota</taxon>
        <taxon>Neoptera</taxon>
        <taxon>Endopterygota</taxon>
        <taxon>Coleoptera</taxon>
        <taxon>Polyphaga</taxon>
        <taxon>Cucujiformia</taxon>
        <taxon>Curculionidae</taxon>
        <taxon>Dryophthorinae</taxon>
        <taxon>Rhynchophorus</taxon>
    </lineage>
</organism>
<proteinExistence type="predicted"/>
<dbReference type="InterPro" id="IPR036305">
    <property type="entry name" value="RGS_sf"/>
</dbReference>
<dbReference type="OrthoDB" id="10266999at2759"/>
<dbReference type="SMART" id="SM00315">
    <property type="entry name" value="RGS"/>
    <property type="match status" value="1"/>
</dbReference>
<evidence type="ECO:0000256" key="1">
    <source>
        <dbReference type="SAM" id="MobiDB-lite"/>
    </source>
</evidence>
<dbReference type="Proteomes" id="UP000625711">
    <property type="component" value="Unassembled WGS sequence"/>
</dbReference>
<keyword evidence="4" id="KW-1185">Reference proteome</keyword>
<feature type="compositionally biased region" description="Low complexity" evidence="1">
    <location>
        <begin position="294"/>
        <end position="307"/>
    </location>
</feature>
<dbReference type="PRINTS" id="PR01301">
    <property type="entry name" value="RGSPROTEIN"/>
</dbReference>
<evidence type="ECO:0000313" key="4">
    <source>
        <dbReference type="Proteomes" id="UP000625711"/>
    </source>
</evidence>
<dbReference type="PANTHER" id="PTHR10845">
    <property type="entry name" value="REGULATOR OF G PROTEIN SIGNALING"/>
    <property type="match status" value="1"/>
</dbReference>
<dbReference type="InterPro" id="IPR044926">
    <property type="entry name" value="RGS_subdomain_2"/>
</dbReference>
<name>A0A834M544_RHYFE</name>
<dbReference type="EMBL" id="JAACXV010014465">
    <property type="protein sequence ID" value="KAF7267105.1"/>
    <property type="molecule type" value="Genomic_DNA"/>
</dbReference>
<dbReference type="AlphaFoldDB" id="A0A834M544"/>
<comment type="caution">
    <text evidence="3">The sequence shown here is derived from an EMBL/GenBank/DDBJ whole genome shotgun (WGS) entry which is preliminary data.</text>
</comment>
<reference evidence="3" key="1">
    <citation type="submission" date="2020-08" db="EMBL/GenBank/DDBJ databases">
        <title>Genome sequencing and assembly of the red palm weevil Rhynchophorus ferrugineus.</title>
        <authorList>
            <person name="Dias G.B."/>
            <person name="Bergman C.M."/>
            <person name="Manee M."/>
        </authorList>
    </citation>
    <scope>NUCLEOTIDE SEQUENCE</scope>
    <source>
        <strain evidence="3">AA-2017</strain>
        <tissue evidence="3">Whole larva</tissue>
    </source>
</reference>
<sequence length="319" mass="35790">MSCSISERVSSSVTNTGTNIGSATVGSSSSQLSRCKELSEPRQIYAMSPNSRGNTQGTGTRRGSNRPQNGPPSPGHDVSDAPFRSKPCGSMLLCCCCKCPWSNLGKTGENGKDSSVRLQEVRATMEDVRSWNKSFDSLMKSSTGRKVFRNFLKGEYSEENMLFWMACEDFKKHTNKDTIERRARLIFMHYIHPASPTEVSVDAHVREDIKKHLPDPQPHMYDEAQLQIYTLMQRDSYPRFLNSGSIRNYIQQTEKRSKEKVSFWIQQQKSPSLHTLELNEENLEGDHGQASQSTPLLTAAHPAATTPVSDFSDRDQEAS</sequence>
<dbReference type="SUPFAM" id="SSF48097">
    <property type="entry name" value="Regulator of G-protein signaling, RGS"/>
    <property type="match status" value="1"/>
</dbReference>